<evidence type="ECO:0000313" key="2">
    <source>
        <dbReference type="Proteomes" id="UP000827177"/>
    </source>
</evidence>
<reference evidence="1 2" key="1">
    <citation type="submission" date="2021-05" db="EMBL/GenBank/DDBJ databases">
        <title>Naturally bred epsilon2 phages have an improved host range and effectivity in uropathogenic E. coli over their ancestor phages.</title>
        <authorList>
            <person name="Saez D."/>
            <person name="Loose M."/>
            <person name="Mutti M."/>
            <person name="Visram Z."/>
            <person name="Hitzenhammer E."/>
            <person name="Dippel D."/>
            <person name="Tisakova L."/>
            <person name="Schertler S."/>
            <person name="Wittmann J."/>
            <person name="Corsini L."/>
            <person name="Wagenlehner F."/>
        </authorList>
    </citation>
    <scope>NUCLEOTIDE SEQUENCE [LARGE SCALE GENOMIC DNA]</scope>
</reference>
<proteinExistence type="predicted"/>
<dbReference type="Proteomes" id="UP000827177">
    <property type="component" value="Segment"/>
</dbReference>
<evidence type="ECO:0000313" key="1">
    <source>
        <dbReference type="EMBL" id="QZI79256.1"/>
    </source>
</evidence>
<accession>A0AAE7XSX6</accession>
<protein>
    <submittedName>
        <fullName evidence="1">Uncharacterized protein</fullName>
    </submittedName>
</protein>
<keyword evidence="2" id="KW-1185">Reference proteome</keyword>
<name>A0AAE7XSX6_9CAUD</name>
<sequence length="39" mass="4379">MTHSKQQELSKPSSGPVVNYYDALLERLCLPPLCGFLRS</sequence>
<dbReference type="EMBL" id="MZ234017">
    <property type="protein sequence ID" value="QZI79256.1"/>
    <property type="molecule type" value="Genomic_DNA"/>
</dbReference>
<gene>
    <name evidence="1" type="ORF">101114UKE3_125</name>
</gene>
<organism evidence="1 2">
    <name type="scientific">Escherichia phage vB_EcoP-101114UKE3</name>
    <dbReference type="NCBI Taxonomy" id="2865794"/>
    <lineage>
        <taxon>Viruses</taxon>
        <taxon>Duplodnaviria</taxon>
        <taxon>Heunggongvirae</taxon>
        <taxon>Uroviricota</taxon>
        <taxon>Caudoviricetes</taxon>
        <taxon>Mktvariviridae</taxon>
        <taxon>Gordonclarkvirinae</taxon>
        <taxon>Suseptimavirus</taxon>
        <taxon>Suseptimavirus 101114UKE3</taxon>
    </lineage>
</organism>